<sequence length="306" mass="35330">MSRPLLRDEYKMARHFPSLRENSGYSARTSMFIQDAALPVIPTAAFDDDECKVELSGSDQEKVKAASLLTKLSRDRHGSIQKVATGAINEVAANLAWRGRVFYELVDRGDAEIVPNRFTSERLLVTPFFCIQSIPKEDRRLWKKRLGFLWSHQFWRVAMPSTLGGPCGYSKVLRRLNRYDTLGPNFFRKGLEQGNISDEFDFQEYSYNIDVFMNHVSRTWGWNRRDSGQDRATEYYYFYKTAQFHRAQAILREHILVEINALLQRLNIQSQVAISGVISSEEIKKKIEALEVGEINFEDLSQILAN</sequence>
<gene>
    <name evidence="1" type="ORF">R0137_09720</name>
</gene>
<protein>
    <submittedName>
        <fullName evidence="1">Uncharacterized protein</fullName>
    </submittedName>
</protein>
<dbReference type="RefSeq" id="WP_407326230.1">
    <property type="nucleotide sequence ID" value="NZ_CP136865.1"/>
</dbReference>
<organism evidence="1 2">
    <name type="scientific">Congregibacter brevis</name>
    <dbReference type="NCBI Taxonomy" id="3081201"/>
    <lineage>
        <taxon>Bacteria</taxon>
        <taxon>Pseudomonadati</taxon>
        <taxon>Pseudomonadota</taxon>
        <taxon>Gammaproteobacteria</taxon>
        <taxon>Cellvibrionales</taxon>
        <taxon>Halieaceae</taxon>
        <taxon>Congregibacter</taxon>
    </lineage>
</organism>
<proteinExistence type="predicted"/>
<evidence type="ECO:0000313" key="1">
    <source>
        <dbReference type="EMBL" id="WOJ95532.1"/>
    </source>
</evidence>
<accession>A0ABZ0I7N9</accession>
<name>A0ABZ0I7N9_9GAMM</name>
<keyword evidence="2" id="KW-1185">Reference proteome</keyword>
<reference evidence="1 2" key="1">
    <citation type="submission" date="2023-10" db="EMBL/GenBank/DDBJ databases">
        <title>Two novel species belonging to the OM43/NOR5 clade.</title>
        <authorList>
            <person name="Park M."/>
        </authorList>
    </citation>
    <scope>NUCLEOTIDE SEQUENCE [LARGE SCALE GENOMIC DNA]</scope>
    <source>
        <strain evidence="1 2">IMCC45268</strain>
    </source>
</reference>
<dbReference type="Proteomes" id="UP001626549">
    <property type="component" value="Chromosome"/>
</dbReference>
<dbReference type="EMBL" id="CP136865">
    <property type="protein sequence ID" value="WOJ95532.1"/>
    <property type="molecule type" value="Genomic_DNA"/>
</dbReference>
<evidence type="ECO:0000313" key="2">
    <source>
        <dbReference type="Proteomes" id="UP001626549"/>
    </source>
</evidence>